<dbReference type="Gene3D" id="3.40.190.10">
    <property type="entry name" value="Periplasmic binding protein-like II"/>
    <property type="match status" value="1"/>
</dbReference>
<feature type="signal peptide" evidence="4">
    <location>
        <begin position="1"/>
        <end position="24"/>
    </location>
</feature>
<evidence type="ECO:0000256" key="4">
    <source>
        <dbReference type="SAM" id="SignalP"/>
    </source>
</evidence>
<evidence type="ECO:0000259" key="5">
    <source>
        <dbReference type="Pfam" id="PF00496"/>
    </source>
</evidence>
<dbReference type="PANTHER" id="PTHR30290:SF9">
    <property type="entry name" value="OLIGOPEPTIDE-BINDING PROTEIN APPA"/>
    <property type="match status" value="1"/>
</dbReference>
<dbReference type="EMBL" id="JXAK01000020">
    <property type="protein sequence ID" value="KIL40520.1"/>
    <property type="molecule type" value="Genomic_DNA"/>
</dbReference>
<dbReference type="PANTHER" id="PTHR30290">
    <property type="entry name" value="PERIPLASMIC BINDING COMPONENT OF ABC TRANSPORTER"/>
    <property type="match status" value="1"/>
</dbReference>
<comment type="similarity">
    <text evidence="1">Belongs to the bacterial solute-binding protein 5 family.</text>
</comment>
<keyword evidence="7" id="KW-1185">Reference proteome</keyword>
<evidence type="ECO:0000256" key="2">
    <source>
        <dbReference type="ARBA" id="ARBA00022448"/>
    </source>
</evidence>
<protein>
    <recommendedName>
        <fullName evidence="5">Solute-binding protein family 5 domain-containing protein</fullName>
    </recommendedName>
</protein>
<dbReference type="InterPro" id="IPR039424">
    <property type="entry name" value="SBP_5"/>
</dbReference>
<dbReference type="InterPro" id="IPR030678">
    <property type="entry name" value="Peptide/Ni-bd"/>
</dbReference>
<organism evidence="6 7">
    <name type="scientific">Gordoniibacillus kamchatkensis</name>
    <dbReference type="NCBI Taxonomy" id="1590651"/>
    <lineage>
        <taxon>Bacteria</taxon>
        <taxon>Bacillati</taxon>
        <taxon>Bacillota</taxon>
        <taxon>Bacilli</taxon>
        <taxon>Bacillales</taxon>
        <taxon>Paenibacillaceae</taxon>
        <taxon>Gordoniibacillus</taxon>
    </lineage>
</organism>
<dbReference type="Pfam" id="PF00496">
    <property type="entry name" value="SBP_bac_5"/>
    <property type="match status" value="1"/>
</dbReference>
<dbReference type="RefSeq" id="WP_041048016.1">
    <property type="nucleotide sequence ID" value="NZ_JXAK01000020.1"/>
</dbReference>
<name>A0ABR5AHT9_9BACL</name>
<reference evidence="6 7" key="1">
    <citation type="submission" date="2014-12" db="EMBL/GenBank/DDBJ databases">
        <title>Draft genome sequence of Paenibacillus kamchatkensis strain B-2647.</title>
        <authorList>
            <person name="Karlyshev A.V."/>
            <person name="Kudryashova E.B."/>
        </authorList>
    </citation>
    <scope>NUCLEOTIDE SEQUENCE [LARGE SCALE GENOMIC DNA]</scope>
    <source>
        <strain evidence="6 7">VKM B-2647</strain>
    </source>
</reference>
<evidence type="ECO:0000256" key="1">
    <source>
        <dbReference type="ARBA" id="ARBA00005695"/>
    </source>
</evidence>
<accession>A0ABR5AHT9</accession>
<feature type="chain" id="PRO_5045084831" description="Solute-binding protein family 5 domain-containing protein" evidence="4">
    <location>
        <begin position="25"/>
        <end position="564"/>
    </location>
</feature>
<dbReference type="Proteomes" id="UP000031967">
    <property type="component" value="Unassembled WGS sequence"/>
</dbReference>
<comment type="caution">
    <text evidence="6">The sequence shown here is derived from an EMBL/GenBank/DDBJ whole genome shotgun (WGS) entry which is preliminary data.</text>
</comment>
<dbReference type="SUPFAM" id="SSF53850">
    <property type="entry name" value="Periplasmic binding protein-like II"/>
    <property type="match status" value="1"/>
</dbReference>
<dbReference type="CDD" id="cd08513">
    <property type="entry name" value="PBP2_thermophilic_Hb8_like"/>
    <property type="match status" value="1"/>
</dbReference>
<keyword evidence="2" id="KW-0813">Transport</keyword>
<dbReference type="PIRSF" id="PIRSF002741">
    <property type="entry name" value="MppA"/>
    <property type="match status" value="1"/>
</dbReference>
<dbReference type="InterPro" id="IPR000914">
    <property type="entry name" value="SBP_5_dom"/>
</dbReference>
<dbReference type="PROSITE" id="PS51257">
    <property type="entry name" value="PROKAR_LIPOPROTEIN"/>
    <property type="match status" value="1"/>
</dbReference>
<dbReference type="Gene3D" id="3.10.105.10">
    <property type="entry name" value="Dipeptide-binding Protein, Domain 3"/>
    <property type="match status" value="1"/>
</dbReference>
<proteinExistence type="inferred from homology"/>
<feature type="domain" description="Solute-binding protein family 5" evidence="5">
    <location>
        <begin position="104"/>
        <end position="473"/>
    </location>
</feature>
<sequence>MRIGKTTRTAALLLSLALSLSALAGCSGGSTGTGNTAASGNNAATSSPKPSGPPTFINLSGIINPESVTNFNPLLPTGNLTATYPDFFDYVFNHLFYFNAVKGEIQPDLALESSWLDNDLTFKVKLNTKAKWHDGQPFTADDVVYTFNVLRDNKALDLTNLWGEKRLKEVVAEGKDTVIFKLGAKFPSLPYYLSAPNTYIMPKHIFEKENAAAFQNKNPVGTGLYKFKSINESAIILEKNPDFFAGAANIDQLIINRFNNTASLSLAIEKGDIDLAAQISSASLPKVLENPVSKMQLYPAPLSYNLVMNNEKPGLNDVAVRRAIQLAIDRKTLKESTEFNGVFIPNPGYLSIVFGDLVNKSLPDNPEYQFNLKAAEKYLTDAGYTKNAKGIYEKGGKPLSFTYYMTANSATQNKQGAMITANLKEIGIETTIKTATVPELTKLMMSGDYDIVQLVINAPSDPQAQLEIFHSKATAPSGTPTPGLNYMRFRDAEVDKWLDEAASADANTRKQLYQKVQKKIADLAPLAVMYTVGGKAIYRTDRLTDLNEQVPLTSAIAIRTMKKK</sequence>
<evidence type="ECO:0000313" key="6">
    <source>
        <dbReference type="EMBL" id="KIL40520.1"/>
    </source>
</evidence>
<evidence type="ECO:0000313" key="7">
    <source>
        <dbReference type="Proteomes" id="UP000031967"/>
    </source>
</evidence>
<keyword evidence="3 4" id="KW-0732">Signal</keyword>
<gene>
    <name evidence="6" type="ORF">SD70_13245</name>
</gene>
<evidence type="ECO:0000256" key="3">
    <source>
        <dbReference type="ARBA" id="ARBA00022729"/>
    </source>
</evidence>